<feature type="non-terminal residue" evidence="11">
    <location>
        <position position="346"/>
    </location>
</feature>
<dbReference type="InterPro" id="IPR007823">
    <property type="entry name" value="RRP8"/>
</dbReference>
<evidence type="ECO:0000256" key="8">
    <source>
        <dbReference type="ARBA" id="ARBA00076672"/>
    </source>
</evidence>
<protein>
    <recommendedName>
        <fullName evidence="8 9">Ribosomal RNA-processing protein 8</fullName>
        <ecNumber evidence="9">2.1.1.-</ecNumber>
    </recommendedName>
</protein>
<feature type="non-terminal residue" evidence="11">
    <location>
        <position position="1"/>
    </location>
</feature>
<evidence type="ECO:0000256" key="3">
    <source>
        <dbReference type="ARBA" id="ARBA00022552"/>
    </source>
</evidence>
<dbReference type="InterPro" id="IPR042036">
    <property type="entry name" value="RRP8_N"/>
</dbReference>
<keyword evidence="7 9" id="KW-0539">Nucleus</keyword>
<dbReference type="PANTHER" id="PTHR12787">
    <property type="entry name" value="RIBOSOMAL RNA-PROCESSING PROTEIN 8"/>
    <property type="match status" value="1"/>
</dbReference>
<comment type="similarity">
    <text evidence="2 9">Belongs to the methyltransferase superfamily. RRP8 family.</text>
</comment>
<evidence type="ECO:0000256" key="5">
    <source>
        <dbReference type="ARBA" id="ARBA00022679"/>
    </source>
</evidence>
<evidence type="ECO:0000256" key="7">
    <source>
        <dbReference type="ARBA" id="ARBA00023242"/>
    </source>
</evidence>
<sequence length="346" mass="36945">LQAKMREKLAAARFRHLNETLYTTPSAHAAQLVASDPSVFAEYHAGFRQQVAVWPENPVDGFVALVRARAKPLPRTHGTCTLADLGCGDAALATQLTPQAGKFHLKLHSFDLASPSPLVTTADIANLPLASNSVDVALFCLALMGTNWLDFIDEAYRILRWRGELWVAEIKSRFGRSAHQGGHKPGEAVAHSVGKRQKKKAAAAASSKAGKQAAAAADSAANDAAQAAAEAELDGDLGGAVPTPAGQETDVSAFVAALRRRGFVLDAPVERPQDAVDLGNKMFVRMRFVKGLPALRGKNAGLDADGKPVLQQGMRKPGRFTAVKEDEEADDEADARVLKPCVYKLR</sequence>
<dbReference type="RefSeq" id="XP_033397233.1">
    <property type="nucleotide sequence ID" value="XM_033536056.1"/>
</dbReference>
<comment type="function">
    <text evidence="9">S-adenosyl-L-methionine-dependent methyltransferase that specifically methylates the N(1) position of adenine in helix 25.1 in 25S rRNA. Required both for ribosomal 40S and 60S subunits biogenesis. Required for efficient pre-rRNA cleavage at site A2.</text>
</comment>
<name>A0A6A6BBM5_9PEZI</name>
<dbReference type="Gene3D" id="3.40.50.150">
    <property type="entry name" value="Vaccinia Virus protein VP39"/>
    <property type="match status" value="1"/>
</dbReference>
<keyword evidence="3 9" id="KW-0698">rRNA processing</keyword>
<dbReference type="InterPro" id="IPR029063">
    <property type="entry name" value="SAM-dependent_MTases_sf"/>
</dbReference>
<dbReference type="GO" id="GO:0016433">
    <property type="term" value="F:rRNA (adenine) methyltransferase activity"/>
    <property type="evidence" value="ECO:0007669"/>
    <property type="project" value="TreeGrafter"/>
</dbReference>
<dbReference type="GO" id="GO:0042273">
    <property type="term" value="P:ribosomal large subunit biogenesis"/>
    <property type="evidence" value="ECO:0007669"/>
    <property type="project" value="TreeGrafter"/>
</dbReference>
<comment type="subcellular location">
    <subcellularLocation>
        <location evidence="1 9">Nucleus</location>
        <location evidence="1 9">Nucleolus</location>
    </subcellularLocation>
</comment>
<proteinExistence type="inferred from homology"/>
<evidence type="ECO:0000256" key="2">
    <source>
        <dbReference type="ARBA" id="ARBA00006301"/>
    </source>
</evidence>
<dbReference type="FunFam" id="1.10.10.2150:FF:000001">
    <property type="entry name" value="Ribosomal RNA-processing protein 8"/>
    <property type="match status" value="1"/>
</dbReference>
<dbReference type="GO" id="GO:0005730">
    <property type="term" value="C:nucleolus"/>
    <property type="evidence" value="ECO:0007669"/>
    <property type="project" value="UniProtKB-SubCell"/>
</dbReference>
<evidence type="ECO:0000256" key="10">
    <source>
        <dbReference type="SAM" id="MobiDB-lite"/>
    </source>
</evidence>
<dbReference type="Pfam" id="PF05148">
    <property type="entry name" value="Methyltransf_8"/>
    <property type="match status" value="1"/>
</dbReference>
<evidence type="ECO:0000256" key="9">
    <source>
        <dbReference type="RuleBase" id="RU365074"/>
    </source>
</evidence>
<dbReference type="Proteomes" id="UP000799438">
    <property type="component" value="Unassembled WGS sequence"/>
</dbReference>
<feature type="region of interest" description="Disordered" evidence="10">
    <location>
        <begin position="176"/>
        <end position="206"/>
    </location>
</feature>
<dbReference type="GeneID" id="54293552"/>
<gene>
    <name evidence="11" type="ORF">K452DRAFT_202519</name>
</gene>
<accession>A0A6A6BBM5</accession>
<keyword evidence="6 9" id="KW-0949">S-adenosyl-L-methionine</keyword>
<keyword evidence="4 9" id="KW-0489">Methyltransferase</keyword>
<evidence type="ECO:0000313" key="11">
    <source>
        <dbReference type="EMBL" id="KAF2141520.1"/>
    </source>
</evidence>
<dbReference type="EMBL" id="ML995487">
    <property type="protein sequence ID" value="KAF2141520.1"/>
    <property type="molecule type" value="Genomic_DNA"/>
</dbReference>
<evidence type="ECO:0000256" key="1">
    <source>
        <dbReference type="ARBA" id="ARBA00004604"/>
    </source>
</evidence>
<organism evidence="11 12">
    <name type="scientific">Aplosporella prunicola CBS 121167</name>
    <dbReference type="NCBI Taxonomy" id="1176127"/>
    <lineage>
        <taxon>Eukaryota</taxon>
        <taxon>Fungi</taxon>
        <taxon>Dikarya</taxon>
        <taxon>Ascomycota</taxon>
        <taxon>Pezizomycotina</taxon>
        <taxon>Dothideomycetes</taxon>
        <taxon>Dothideomycetes incertae sedis</taxon>
        <taxon>Botryosphaeriales</taxon>
        <taxon>Aplosporellaceae</taxon>
        <taxon>Aplosporella</taxon>
    </lineage>
</organism>
<evidence type="ECO:0000313" key="12">
    <source>
        <dbReference type="Proteomes" id="UP000799438"/>
    </source>
</evidence>
<dbReference type="Gene3D" id="1.10.10.2150">
    <property type="entry name" value="Ribosomal RNA-processing protein 8, N-terminal domain"/>
    <property type="match status" value="1"/>
</dbReference>
<reference evidence="11" key="1">
    <citation type="journal article" date="2020" name="Stud. Mycol.">
        <title>101 Dothideomycetes genomes: a test case for predicting lifestyles and emergence of pathogens.</title>
        <authorList>
            <person name="Haridas S."/>
            <person name="Albert R."/>
            <person name="Binder M."/>
            <person name="Bloem J."/>
            <person name="Labutti K."/>
            <person name="Salamov A."/>
            <person name="Andreopoulos B."/>
            <person name="Baker S."/>
            <person name="Barry K."/>
            <person name="Bills G."/>
            <person name="Bluhm B."/>
            <person name="Cannon C."/>
            <person name="Castanera R."/>
            <person name="Culley D."/>
            <person name="Daum C."/>
            <person name="Ezra D."/>
            <person name="Gonzalez J."/>
            <person name="Henrissat B."/>
            <person name="Kuo A."/>
            <person name="Liang C."/>
            <person name="Lipzen A."/>
            <person name="Lutzoni F."/>
            <person name="Magnuson J."/>
            <person name="Mondo S."/>
            <person name="Nolan M."/>
            <person name="Ohm R."/>
            <person name="Pangilinan J."/>
            <person name="Park H.-J."/>
            <person name="Ramirez L."/>
            <person name="Alfaro M."/>
            <person name="Sun H."/>
            <person name="Tritt A."/>
            <person name="Yoshinaga Y."/>
            <person name="Zwiers L.-H."/>
            <person name="Turgeon B."/>
            <person name="Goodwin S."/>
            <person name="Spatafora J."/>
            <person name="Crous P."/>
            <person name="Grigoriev I."/>
        </authorList>
    </citation>
    <scope>NUCLEOTIDE SEQUENCE</scope>
    <source>
        <strain evidence="11">CBS 121167</strain>
    </source>
</reference>
<dbReference type="SUPFAM" id="SSF53335">
    <property type="entry name" value="S-adenosyl-L-methionine-dependent methyltransferases"/>
    <property type="match status" value="1"/>
</dbReference>
<dbReference type="EC" id="2.1.1.-" evidence="9"/>
<dbReference type="AlphaFoldDB" id="A0A6A6BBM5"/>
<dbReference type="PANTHER" id="PTHR12787:SF0">
    <property type="entry name" value="RIBOSOMAL RNA-PROCESSING PROTEIN 8"/>
    <property type="match status" value="1"/>
</dbReference>
<evidence type="ECO:0000256" key="6">
    <source>
        <dbReference type="ARBA" id="ARBA00022691"/>
    </source>
</evidence>
<evidence type="ECO:0000256" key="4">
    <source>
        <dbReference type="ARBA" id="ARBA00022603"/>
    </source>
</evidence>
<dbReference type="OrthoDB" id="10258825at2759"/>
<keyword evidence="5 9" id="KW-0808">Transferase</keyword>
<keyword evidence="12" id="KW-1185">Reference proteome</keyword>